<organism evidence="1 2">
    <name type="scientific">Parasponia andersonii</name>
    <name type="common">Sponia andersonii</name>
    <dbReference type="NCBI Taxonomy" id="3476"/>
    <lineage>
        <taxon>Eukaryota</taxon>
        <taxon>Viridiplantae</taxon>
        <taxon>Streptophyta</taxon>
        <taxon>Embryophyta</taxon>
        <taxon>Tracheophyta</taxon>
        <taxon>Spermatophyta</taxon>
        <taxon>Magnoliopsida</taxon>
        <taxon>eudicotyledons</taxon>
        <taxon>Gunneridae</taxon>
        <taxon>Pentapetalae</taxon>
        <taxon>rosids</taxon>
        <taxon>fabids</taxon>
        <taxon>Rosales</taxon>
        <taxon>Cannabaceae</taxon>
        <taxon>Parasponia</taxon>
    </lineage>
</organism>
<keyword evidence="2" id="KW-1185">Reference proteome</keyword>
<gene>
    <name evidence="1" type="ORF">PanWU01x14_114860</name>
</gene>
<dbReference type="OrthoDB" id="1750169at2759"/>
<protein>
    <submittedName>
        <fullName evidence="1">Uncharacterized protein</fullName>
    </submittedName>
</protein>
<accession>A0A2P5CXH1</accession>
<dbReference type="Proteomes" id="UP000237105">
    <property type="component" value="Unassembled WGS sequence"/>
</dbReference>
<dbReference type="AlphaFoldDB" id="A0A2P5CXH1"/>
<evidence type="ECO:0000313" key="1">
    <source>
        <dbReference type="EMBL" id="PON65743.1"/>
    </source>
</evidence>
<name>A0A2P5CXH1_PARAD</name>
<proteinExistence type="predicted"/>
<dbReference type="EMBL" id="JXTB01000085">
    <property type="protein sequence ID" value="PON65743.1"/>
    <property type="molecule type" value="Genomic_DNA"/>
</dbReference>
<sequence length="51" mass="6118">MKLVDNEERYKKYPDWHSYDKTVLYCCGALKNLSNTKKNYELCVFPLTLQI</sequence>
<comment type="caution">
    <text evidence="1">The sequence shown here is derived from an EMBL/GenBank/DDBJ whole genome shotgun (WGS) entry which is preliminary data.</text>
</comment>
<evidence type="ECO:0000313" key="2">
    <source>
        <dbReference type="Proteomes" id="UP000237105"/>
    </source>
</evidence>
<reference evidence="2" key="1">
    <citation type="submission" date="2016-06" db="EMBL/GenBank/DDBJ databases">
        <title>Parallel loss of symbiosis genes in relatives of nitrogen-fixing non-legume Parasponia.</title>
        <authorList>
            <person name="Van Velzen R."/>
            <person name="Holmer R."/>
            <person name="Bu F."/>
            <person name="Rutten L."/>
            <person name="Van Zeijl A."/>
            <person name="Liu W."/>
            <person name="Santuari L."/>
            <person name="Cao Q."/>
            <person name="Sharma T."/>
            <person name="Shen D."/>
            <person name="Roswanjaya Y."/>
            <person name="Wardhani T."/>
            <person name="Kalhor M.S."/>
            <person name="Jansen J."/>
            <person name="Van den Hoogen J."/>
            <person name="Gungor B."/>
            <person name="Hartog M."/>
            <person name="Hontelez J."/>
            <person name="Verver J."/>
            <person name="Yang W.-C."/>
            <person name="Schijlen E."/>
            <person name="Repin R."/>
            <person name="Schilthuizen M."/>
            <person name="Schranz E."/>
            <person name="Heidstra R."/>
            <person name="Miyata K."/>
            <person name="Fedorova E."/>
            <person name="Kohlen W."/>
            <person name="Bisseling T."/>
            <person name="Smit S."/>
            <person name="Geurts R."/>
        </authorList>
    </citation>
    <scope>NUCLEOTIDE SEQUENCE [LARGE SCALE GENOMIC DNA]</scope>
    <source>
        <strain evidence="2">cv. WU1-14</strain>
    </source>
</reference>